<dbReference type="CDD" id="cd17932">
    <property type="entry name" value="DEXQc_UvrD"/>
    <property type="match status" value="1"/>
</dbReference>
<dbReference type="PROSITE" id="PS51198">
    <property type="entry name" value="UVRD_HELICASE_ATP_BIND"/>
    <property type="match status" value="1"/>
</dbReference>
<dbReference type="EMBL" id="CZBE01000002">
    <property type="protein sequence ID" value="CUP32886.1"/>
    <property type="molecule type" value="Genomic_DNA"/>
</dbReference>
<evidence type="ECO:0000256" key="11">
    <source>
        <dbReference type="ARBA" id="ARBA00034900"/>
    </source>
</evidence>
<reference evidence="16 17" key="1">
    <citation type="submission" date="2015-09" db="EMBL/GenBank/DDBJ databases">
        <authorList>
            <consortium name="Pathogen Informatics"/>
        </authorList>
    </citation>
    <scope>NUCLEOTIDE SEQUENCE [LARGE SCALE GENOMIC DNA]</scope>
    <source>
        <strain evidence="16 17">2789STDY5834939</strain>
    </source>
</reference>
<organism evidence="16 17">
    <name type="scientific">Anaerotruncus colihominis</name>
    <dbReference type="NCBI Taxonomy" id="169435"/>
    <lineage>
        <taxon>Bacteria</taxon>
        <taxon>Bacillati</taxon>
        <taxon>Bacillota</taxon>
        <taxon>Clostridia</taxon>
        <taxon>Eubacteriales</taxon>
        <taxon>Oscillospiraceae</taxon>
        <taxon>Anaerotruncus</taxon>
    </lineage>
</organism>
<feature type="domain" description="UvrD-like helicase ATP-binding" evidence="14">
    <location>
        <begin position="22"/>
        <end position="343"/>
    </location>
</feature>
<evidence type="ECO:0000256" key="6">
    <source>
        <dbReference type="ARBA" id="ARBA00022840"/>
    </source>
</evidence>
<evidence type="ECO:0000256" key="1">
    <source>
        <dbReference type="ARBA" id="ARBA00009922"/>
    </source>
</evidence>
<dbReference type="GO" id="GO:0005829">
    <property type="term" value="C:cytosol"/>
    <property type="evidence" value="ECO:0007669"/>
    <property type="project" value="TreeGrafter"/>
</dbReference>
<keyword evidence="5 13" id="KW-0347">Helicase</keyword>
<evidence type="ECO:0000259" key="14">
    <source>
        <dbReference type="PROSITE" id="PS51198"/>
    </source>
</evidence>
<comment type="similarity">
    <text evidence="1">Belongs to the helicase family. UvrD subfamily.</text>
</comment>
<keyword evidence="4 13" id="KW-0378">Hydrolase</keyword>
<evidence type="ECO:0000256" key="9">
    <source>
        <dbReference type="ARBA" id="ARBA00034617"/>
    </source>
</evidence>
<evidence type="ECO:0000259" key="15">
    <source>
        <dbReference type="PROSITE" id="PS51217"/>
    </source>
</evidence>
<dbReference type="RefSeq" id="WP_055243965.1">
    <property type="nucleotide sequence ID" value="NZ_CABIWA010000001.1"/>
</dbReference>
<evidence type="ECO:0000313" key="16">
    <source>
        <dbReference type="EMBL" id="CUP32886.1"/>
    </source>
</evidence>
<dbReference type="FunFam" id="1.10.486.10:FF:000003">
    <property type="entry name" value="ATP-dependent DNA helicase"/>
    <property type="match status" value="1"/>
</dbReference>
<dbReference type="InterPro" id="IPR014016">
    <property type="entry name" value="UvrD-like_ATP-bd"/>
</dbReference>
<evidence type="ECO:0000256" key="12">
    <source>
        <dbReference type="ARBA" id="ARBA00048988"/>
    </source>
</evidence>
<feature type="domain" description="UvrD-like helicase C-terminal" evidence="15">
    <location>
        <begin position="344"/>
        <end position="616"/>
    </location>
</feature>
<feature type="binding site" evidence="13">
    <location>
        <begin position="43"/>
        <end position="50"/>
    </location>
    <ligand>
        <name>ATP</name>
        <dbReference type="ChEBI" id="CHEBI:30616"/>
    </ligand>
</feature>
<evidence type="ECO:0000256" key="7">
    <source>
        <dbReference type="ARBA" id="ARBA00023125"/>
    </source>
</evidence>
<dbReference type="Gene3D" id="1.10.486.10">
    <property type="entry name" value="PCRA, domain 4"/>
    <property type="match status" value="1"/>
</dbReference>
<dbReference type="InterPro" id="IPR000212">
    <property type="entry name" value="DNA_helicase_UvrD/REP"/>
</dbReference>
<dbReference type="OrthoDB" id="9810135at2"/>
<evidence type="ECO:0000313" key="17">
    <source>
        <dbReference type="Proteomes" id="UP000095765"/>
    </source>
</evidence>
<keyword evidence="3 13" id="KW-0547">Nucleotide-binding</keyword>
<evidence type="ECO:0000256" key="2">
    <source>
        <dbReference type="ARBA" id="ARBA00014807"/>
    </source>
</evidence>
<dbReference type="InterPro" id="IPR013986">
    <property type="entry name" value="DExx_box_DNA_helicase_dom_sf"/>
</dbReference>
<comment type="catalytic activity">
    <reaction evidence="9">
        <text>Couples ATP hydrolysis with the unwinding of duplex DNA by translocating in the 3'-5' direction.</text>
        <dbReference type="EC" id="5.6.2.4"/>
    </reaction>
</comment>
<dbReference type="PANTHER" id="PTHR11070">
    <property type="entry name" value="UVRD / RECB / PCRA DNA HELICASE FAMILY MEMBER"/>
    <property type="match status" value="1"/>
</dbReference>
<sequence>MEQSLSERFLSVRRRIIDDFFIQMNPMQRQAVYAVDGPVLILAGAGSGKTTVIINRIANMIQFGDAYTSAHVPEHLTEDDVVFLEEYAAGESWDMDRAFSLIRNRTVMPWNILAITFTNKAAGELRDRLAAMLGSVASDVNASTFHSACVRILRREIERIGYGRSFAIYDTDDSIRLIKAALKELNVDEKRFSPRSILSEIGRAKDELRTPADFAATVGEDYRLQVVSKVYERYQRQLENANAVDFDDIIMLTVRVFQQYPDALETYRRRYRYVMVDEYQDTNHAQFELVRLLASESGNLCVVGDDDQSIYKFRGATIENILQFEDTFPGARVFRLEQNYRSTGTILDAANAVIEHNTARKGKTLWTQNDTGGKVRVYRAADEGEEARFLCDTIQENVKNGARYADHVVLYRMNAQSQAIERGLTKAAIPYRIIGGLRFYERKEIKDVVAYLSVINNQADTLRLRRIINEPKRKIGESTIAAVAELAAGEGRTVFDVLAHADEYASLGRKAQDLMSFASMIQKLVDLADKVLLDELLDTLLEETGYLRMLQAQGPEGQARIENIEELKSTMHRYEEEADEPSLSGFLEEISLYTDLDNYDSAADMVVLMTMHSAKGLEFDYVFVVGAEEGIFPGMQAMNNPEQIEEERRLAYVSITRAKKQLYISTAAQRMLFGQTMRNRPSRFLGEVPQQLCEVTDQTVLRRQMVENLPPRRPRMTQADRMLGVGYAPAAQAGECDWKPGDPVVHKVFGPGMVLSVTPMGNDQLVEVAFESVGTKKVMAKFARLRRN</sequence>
<proteinExistence type="inferred from homology"/>
<evidence type="ECO:0000256" key="13">
    <source>
        <dbReference type="PROSITE-ProRule" id="PRU00560"/>
    </source>
</evidence>
<dbReference type="Gene3D" id="1.10.10.160">
    <property type="match status" value="1"/>
</dbReference>
<evidence type="ECO:0000256" key="3">
    <source>
        <dbReference type="ARBA" id="ARBA00022741"/>
    </source>
</evidence>
<evidence type="ECO:0000256" key="4">
    <source>
        <dbReference type="ARBA" id="ARBA00022801"/>
    </source>
</evidence>
<dbReference type="CDD" id="cd18807">
    <property type="entry name" value="SF1_C_UvrD"/>
    <property type="match status" value="1"/>
</dbReference>
<accession>A0A174MC85</accession>
<dbReference type="GO" id="GO:0033202">
    <property type="term" value="C:DNA helicase complex"/>
    <property type="evidence" value="ECO:0007669"/>
    <property type="project" value="TreeGrafter"/>
</dbReference>
<dbReference type="Pfam" id="PF00580">
    <property type="entry name" value="UvrD-helicase"/>
    <property type="match status" value="2"/>
</dbReference>
<dbReference type="SUPFAM" id="SSF52540">
    <property type="entry name" value="P-loop containing nucleoside triphosphate hydrolases"/>
    <property type="match status" value="1"/>
</dbReference>
<evidence type="ECO:0000256" key="10">
    <source>
        <dbReference type="ARBA" id="ARBA00034808"/>
    </source>
</evidence>
<keyword evidence="8" id="KW-0413">Isomerase</keyword>
<dbReference type="GO" id="GO:0016887">
    <property type="term" value="F:ATP hydrolysis activity"/>
    <property type="evidence" value="ECO:0007669"/>
    <property type="project" value="RHEA"/>
</dbReference>
<keyword evidence="7" id="KW-0238">DNA-binding</keyword>
<gene>
    <name evidence="16" type="primary">pcrA_1</name>
    <name evidence="16" type="ORF">ERS852551_00477</name>
</gene>
<dbReference type="AlphaFoldDB" id="A0A174MC85"/>
<dbReference type="GO" id="GO:0043138">
    <property type="term" value="F:3'-5' DNA helicase activity"/>
    <property type="evidence" value="ECO:0007669"/>
    <property type="project" value="UniProtKB-EC"/>
</dbReference>
<dbReference type="GO" id="GO:0000725">
    <property type="term" value="P:recombinational repair"/>
    <property type="evidence" value="ECO:0007669"/>
    <property type="project" value="TreeGrafter"/>
</dbReference>
<keyword evidence="6 13" id="KW-0067">ATP-binding</keyword>
<dbReference type="GO" id="GO:0009314">
    <property type="term" value="P:response to radiation"/>
    <property type="evidence" value="ECO:0007669"/>
    <property type="project" value="UniProtKB-ARBA"/>
</dbReference>
<dbReference type="PANTHER" id="PTHR11070:SF2">
    <property type="entry name" value="ATP-DEPENDENT DNA HELICASE SRS2"/>
    <property type="match status" value="1"/>
</dbReference>
<dbReference type="Gene3D" id="3.40.50.300">
    <property type="entry name" value="P-loop containing nucleotide triphosphate hydrolases"/>
    <property type="match status" value="3"/>
</dbReference>
<comment type="catalytic activity">
    <reaction evidence="12">
        <text>ATP + H2O = ADP + phosphate + H(+)</text>
        <dbReference type="Rhea" id="RHEA:13065"/>
        <dbReference type="ChEBI" id="CHEBI:15377"/>
        <dbReference type="ChEBI" id="CHEBI:15378"/>
        <dbReference type="ChEBI" id="CHEBI:30616"/>
        <dbReference type="ChEBI" id="CHEBI:43474"/>
        <dbReference type="ChEBI" id="CHEBI:456216"/>
        <dbReference type="EC" id="5.6.2.4"/>
    </reaction>
</comment>
<evidence type="ECO:0000256" key="5">
    <source>
        <dbReference type="ARBA" id="ARBA00022806"/>
    </source>
</evidence>
<dbReference type="FunFam" id="1.10.10.160:FF:000001">
    <property type="entry name" value="ATP-dependent DNA helicase"/>
    <property type="match status" value="1"/>
</dbReference>
<dbReference type="InterPro" id="IPR014017">
    <property type="entry name" value="DNA_helicase_UvrD-like_C"/>
</dbReference>
<dbReference type="Pfam" id="PF13361">
    <property type="entry name" value="UvrD_C"/>
    <property type="match status" value="1"/>
</dbReference>
<dbReference type="Proteomes" id="UP000095765">
    <property type="component" value="Unassembled WGS sequence"/>
</dbReference>
<dbReference type="PROSITE" id="PS51217">
    <property type="entry name" value="UVRD_HELICASE_CTER"/>
    <property type="match status" value="1"/>
</dbReference>
<dbReference type="Pfam" id="PF21196">
    <property type="entry name" value="PcrA_UvrD_tudor"/>
    <property type="match status" value="1"/>
</dbReference>
<dbReference type="GO" id="GO:0005524">
    <property type="term" value="F:ATP binding"/>
    <property type="evidence" value="ECO:0007669"/>
    <property type="project" value="UniProtKB-UniRule"/>
</dbReference>
<dbReference type="GO" id="GO:0003677">
    <property type="term" value="F:DNA binding"/>
    <property type="evidence" value="ECO:0007669"/>
    <property type="project" value="UniProtKB-KW"/>
</dbReference>
<name>A0A174MC85_9FIRM</name>
<dbReference type="InterPro" id="IPR027417">
    <property type="entry name" value="P-loop_NTPase"/>
</dbReference>
<protein>
    <recommendedName>
        <fullName evidence="2">ATP-dependent DNA helicase PcrA</fullName>
        <ecNumber evidence="10">5.6.2.4</ecNumber>
    </recommendedName>
    <alternativeName>
        <fullName evidence="11">DNA 3'-5' helicase PcrA</fullName>
    </alternativeName>
</protein>
<dbReference type="EC" id="5.6.2.4" evidence="10"/>
<evidence type="ECO:0000256" key="8">
    <source>
        <dbReference type="ARBA" id="ARBA00023235"/>
    </source>
</evidence>